<dbReference type="CDD" id="cd20401">
    <property type="entry name" value="Tudor_AtPTM-like"/>
    <property type="match status" value="1"/>
</dbReference>
<feature type="region of interest" description="Disordered" evidence="1">
    <location>
        <begin position="32"/>
        <end position="205"/>
    </location>
</feature>
<feature type="region of interest" description="Disordered" evidence="1">
    <location>
        <begin position="621"/>
        <end position="691"/>
    </location>
</feature>
<feature type="compositionally biased region" description="Polar residues" evidence="1">
    <location>
        <begin position="300"/>
        <end position="329"/>
    </location>
</feature>
<evidence type="ECO:0000256" key="1">
    <source>
        <dbReference type="SAM" id="MobiDB-lite"/>
    </source>
</evidence>
<dbReference type="OrthoDB" id="166976at2759"/>
<feature type="region of interest" description="Disordered" evidence="1">
    <location>
        <begin position="430"/>
        <end position="508"/>
    </location>
</feature>
<proteinExistence type="predicted"/>
<sequence>MVVSKYFNGYADPFEGTVDEHSEITDFYHISYDDGDSEEMTEDDVETHFLSMPKPQRPPKATKPPKTLKLSKQPKSPKAHKPATPTMKRANSDSVISTSSLEAVAASSVSRRKSRPKVLSLNANAPELVRSSSFTGPSSSHQVREPLSVAIPVDTVEEEAEEEEDDDEDEEEEEEEDIAEEEEEEDDASVEAGAEEVNQLIGKPVERTVTKEGCGIDVVQGAVSSYFPATKMFRVMYFDGECCDLTYQEVFNSIPVDLRPVPSSGKRKRKPEETSSRAKKKSTSAPTASPKRPKTLDLHATSSNATKSAVQSKQSPTARSPSSGSQSPVTPVVREADMLAVDNVELNIVRKVLFIVVSTVNNAMMDSQLEVLSSAQLKVLMPGVTREALLESKIGKKVRNIERRGSFRDSTIPDLATWVIQKLKRDVGALKEPQEASKRVNGKSEGDKENRSRGSSSPRHQTSNLKRDDTNRDKAAKSVSNSRAQDVRSSNGKSAVTSNGSGSTLKRSNSVSHLLNLLNSRNGRDTTSVRRDRDIFGNLITPQSKRRLGTANNWKSRRSTVVLDQVTKRVTENAQEAEVLHTKKAEEDDWQPSKISFSEEDAVCPFDKEVEVSKLLVFRPSGSTKLPERPPVKPRTGPLRSILRVRLPPPVPQDYVPQTSEDNPVPPTVQSTSRPAIDPIVVPPSRPSLGNEDVVAESPVFNTSKLSNVVSPTEKRKRGYSPPPCIPASEQPPLDFTEEGEDEPGSGANTGDTSEALPDVPKEPEHVEPVSSSISALSPVVSEDDSSEEGDVSSSDSPKADLQSPANCSFGPKDSGTVSMESPVQQATTTSA</sequence>
<name>A0A9W6TQI7_9STRA</name>
<feature type="compositionally biased region" description="Polar residues" evidence="1">
    <location>
        <begin position="656"/>
        <end position="674"/>
    </location>
</feature>
<feature type="compositionally biased region" description="Low complexity" evidence="1">
    <location>
        <begin position="97"/>
        <end position="109"/>
    </location>
</feature>
<feature type="compositionally biased region" description="Acidic residues" evidence="1">
    <location>
        <begin position="782"/>
        <end position="791"/>
    </location>
</feature>
<dbReference type="PANTHER" id="PTHR37384:SF1">
    <property type="entry name" value="OS01G0835600 PROTEIN"/>
    <property type="match status" value="1"/>
</dbReference>
<feature type="domain" description="PTM/DIR17-like Tudor" evidence="2">
    <location>
        <begin position="3"/>
        <end position="46"/>
    </location>
</feature>
<gene>
    <name evidence="3" type="ORF">Plil01_000654200</name>
</gene>
<evidence type="ECO:0000313" key="3">
    <source>
        <dbReference type="EMBL" id="GMF17732.1"/>
    </source>
</evidence>
<organism evidence="3 4">
    <name type="scientific">Phytophthora lilii</name>
    <dbReference type="NCBI Taxonomy" id="2077276"/>
    <lineage>
        <taxon>Eukaryota</taxon>
        <taxon>Sar</taxon>
        <taxon>Stramenopiles</taxon>
        <taxon>Oomycota</taxon>
        <taxon>Peronosporomycetes</taxon>
        <taxon>Peronosporales</taxon>
        <taxon>Peronosporaceae</taxon>
        <taxon>Phytophthora</taxon>
    </lineage>
</organism>
<accession>A0A9W6TQI7</accession>
<dbReference type="AlphaFoldDB" id="A0A9W6TQI7"/>
<protein>
    <submittedName>
        <fullName evidence="3">Unnamed protein product</fullName>
    </submittedName>
</protein>
<feature type="compositionally biased region" description="Low complexity" evidence="1">
    <location>
        <begin position="769"/>
        <end position="781"/>
    </location>
</feature>
<feature type="compositionally biased region" description="Polar residues" evidence="1">
    <location>
        <begin position="130"/>
        <end position="141"/>
    </location>
</feature>
<evidence type="ECO:0000313" key="4">
    <source>
        <dbReference type="Proteomes" id="UP001165083"/>
    </source>
</evidence>
<dbReference type="Pfam" id="PF21743">
    <property type="entry name" value="PTM_DIR17_Tudor"/>
    <property type="match status" value="1"/>
</dbReference>
<feature type="compositionally biased region" description="Polar residues" evidence="1">
    <location>
        <begin position="478"/>
        <end position="507"/>
    </location>
</feature>
<feature type="compositionally biased region" description="Polar residues" evidence="1">
    <location>
        <begin position="816"/>
        <end position="832"/>
    </location>
</feature>
<evidence type="ECO:0000259" key="2">
    <source>
        <dbReference type="Pfam" id="PF21743"/>
    </source>
</evidence>
<keyword evidence="4" id="KW-1185">Reference proteome</keyword>
<dbReference type="PANTHER" id="PTHR37384">
    <property type="entry name" value="OS01G0835600 PROTEIN"/>
    <property type="match status" value="1"/>
</dbReference>
<dbReference type="Proteomes" id="UP001165083">
    <property type="component" value="Unassembled WGS sequence"/>
</dbReference>
<dbReference type="EMBL" id="BSXW01000292">
    <property type="protein sequence ID" value="GMF17732.1"/>
    <property type="molecule type" value="Genomic_DNA"/>
</dbReference>
<feature type="region of interest" description="Disordered" evidence="1">
    <location>
        <begin position="707"/>
        <end position="832"/>
    </location>
</feature>
<feature type="region of interest" description="Disordered" evidence="1">
    <location>
        <begin position="256"/>
        <end position="330"/>
    </location>
</feature>
<reference evidence="3" key="1">
    <citation type="submission" date="2023-04" db="EMBL/GenBank/DDBJ databases">
        <title>Phytophthora lilii NBRC 32176.</title>
        <authorList>
            <person name="Ichikawa N."/>
            <person name="Sato H."/>
            <person name="Tonouchi N."/>
        </authorList>
    </citation>
    <scope>NUCLEOTIDE SEQUENCE</scope>
    <source>
        <strain evidence="3">NBRC 32176</strain>
    </source>
</reference>
<feature type="compositionally biased region" description="Basic and acidic residues" evidence="1">
    <location>
        <begin position="430"/>
        <end position="452"/>
    </location>
</feature>
<comment type="caution">
    <text evidence="3">The sequence shown here is derived from an EMBL/GenBank/DDBJ whole genome shotgun (WGS) entry which is preliminary data.</text>
</comment>
<feature type="compositionally biased region" description="Polar residues" evidence="1">
    <location>
        <begin position="453"/>
        <end position="464"/>
    </location>
</feature>
<dbReference type="InterPro" id="IPR047365">
    <property type="entry name" value="Tudor_AtPTM-like"/>
</dbReference>
<feature type="compositionally biased region" description="Basic and acidic residues" evidence="1">
    <location>
        <begin position="465"/>
        <end position="476"/>
    </location>
</feature>
<feature type="compositionally biased region" description="Acidic residues" evidence="1">
    <location>
        <begin position="155"/>
        <end position="189"/>
    </location>
</feature>
<feature type="compositionally biased region" description="Low complexity" evidence="1">
    <location>
        <begin position="64"/>
        <end position="74"/>
    </location>
</feature>
<feature type="compositionally biased region" description="Acidic residues" evidence="1">
    <location>
        <begin position="33"/>
        <end position="45"/>
    </location>
</feature>